<keyword evidence="1" id="KW-0732">Signal</keyword>
<organism evidence="2 3">
    <name type="scientific">Nonomuraea fuscirosea</name>
    <dbReference type="NCBI Taxonomy" id="1291556"/>
    <lineage>
        <taxon>Bacteria</taxon>
        <taxon>Bacillati</taxon>
        <taxon>Actinomycetota</taxon>
        <taxon>Actinomycetes</taxon>
        <taxon>Streptosporangiales</taxon>
        <taxon>Streptosporangiaceae</taxon>
        <taxon>Nonomuraea</taxon>
    </lineage>
</organism>
<feature type="chain" id="PRO_5039584524" evidence="1">
    <location>
        <begin position="29"/>
        <end position="127"/>
    </location>
</feature>
<dbReference type="OrthoDB" id="3532825at2"/>
<evidence type="ECO:0000313" key="2">
    <source>
        <dbReference type="EMBL" id="PRX66829.1"/>
    </source>
</evidence>
<dbReference type="EMBL" id="PVNG01000005">
    <property type="protein sequence ID" value="PRX66829.1"/>
    <property type="molecule type" value="Genomic_DNA"/>
</dbReference>
<dbReference type="InterPro" id="IPR011024">
    <property type="entry name" value="G_crystallin-like"/>
</dbReference>
<accession>A0A2T0N3S1</accession>
<dbReference type="SUPFAM" id="SSF49695">
    <property type="entry name" value="gamma-Crystallin-like"/>
    <property type="match status" value="1"/>
</dbReference>
<gene>
    <name evidence="2" type="ORF">B0I32_105269</name>
</gene>
<keyword evidence="3" id="KW-1185">Reference proteome</keyword>
<dbReference type="Pfam" id="PF03995">
    <property type="entry name" value="Inhibitor_I36"/>
    <property type="match status" value="1"/>
</dbReference>
<sequence length="127" mass="13307">MRSAMVRGAGAVALALACVTAAGPAAQAEASQAAAACVLDFCLYEHDAFTGAKEEYMFQAYGCYKVGSGMNNKASSMRNKTVARVQFYDSANCSGAYGYAAAPSSQDLDLTNNGFDNKTSSLKFVRP</sequence>
<proteinExistence type="predicted"/>
<evidence type="ECO:0000256" key="1">
    <source>
        <dbReference type="SAM" id="SignalP"/>
    </source>
</evidence>
<comment type="caution">
    <text evidence="2">The sequence shown here is derived from an EMBL/GenBank/DDBJ whole genome shotgun (WGS) entry which is preliminary data.</text>
</comment>
<feature type="signal peptide" evidence="1">
    <location>
        <begin position="1"/>
        <end position="28"/>
    </location>
</feature>
<dbReference type="RefSeq" id="WP_106238854.1">
    <property type="nucleotide sequence ID" value="NZ_JBFAIB010000008.1"/>
</dbReference>
<dbReference type="AlphaFoldDB" id="A0A2T0N3S1"/>
<protein>
    <submittedName>
        <fullName evidence="2">Peptidase inhibitor family I36</fullName>
    </submittedName>
</protein>
<name>A0A2T0N3S1_9ACTN</name>
<evidence type="ECO:0000313" key="3">
    <source>
        <dbReference type="Proteomes" id="UP000238312"/>
    </source>
</evidence>
<reference evidence="2 3" key="1">
    <citation type="submission" date="2018-03" db="EMBL/GenBank/DDBJ databases">
        <title>Genomic Encyclopedia of Type Strains, Phase III (KMG-III): the genomes of soil and plant-associated and newly described type strains.</title>
        <authorList>
            <person name="Whitman W."/>
        </authorList>
    </citation>
    <scope>NUCLEOTIDE SEQUENCE [LARGE SCALE GENOMIC DNA]</scope>
    <source>
        <strain evidence="2 3">CGMCC 4.7104</strain>
    </source>
</reference>
<dbReference type="Gene3D" id="2.60.20.10">
    <property type="entry name" value="Crystallins"/>
    <property type="match status" value="1"/>
</dbReference>
<dbReference type="PROSITE" id="PS51257">
    <property type="entry name" value="PROKAR_LIPOPROTEIN"/>
    <property type="match status" value="1"/>
</dbReference>
<dbReference type="Proteomes" id="UP000238312">
    <property type="component" value="Unassembled WGS sequence"/>
</dbReference>